<sequence length="140" mass="14689">MESRCSRGRSRFVPVALALAVVLSGCAPTTPAPALTSAADDARSATQTALLGVRQDEKSLLFPTTASIVSQDMGEELTDAASRLALETTSTSLDAHYRERALEATRLAISGVHAAEQGHPNQAATKLRRAVILFDALGAE</sequence>
<proteinExistence type="predicted"/>
<reference evidence="2 3" key="1">
    <citation type="submission" date="2023-03" db="EMBL/GenBank/DDBJ databases">
        <title>Genome sequence of Microbacterium sp. KACC 23027.</title>
        <authorList>
            <person name="Kim S."/>
            <person name="Heo J."/>
            <person name="Kwon S.-W."/>
        </authorList>
    </citation>
    <scope>NUCLEOTIDE SEQUENCE [LARGE SCALE GENOMIC DNA]</scope>
    <source>
        <strain evidence="2 3">KACC 23027</strain>
    </source>
</reference>
<dbReference type="Proteomes" id="UP001214553">
    <property type="component" value="Chromosome"/>
</dbReference>
<feature type="signal peptide" evidence="1">
    <location>
        <begin position="1"/>
        <end position="34"/>
    </location>
</feature>
<name>A0ABY8C2D2_9MICO</name>
<dbReference type="EMBL" id="CP119108">
    <property type="protein sequence ID" value="WEG09502.1"/>
    <property type="molecule type" value="Genomic_DNA"/>
</dbReference>
<dbReference type="RefSeq" id="WP_275278826.1">
    <property type="nucleotide sequence ID" value="NZ_CP119108.1"/>
</dbReference>
<organism evidence="2 3">
    <name type="scientific">Microbacterium horticulturae</name>
    <dbReference type="NCBI Taxonomy" id="3028316"/>
    <lineage>
        <taxon>Bacteria</taxon>
        <taxon>Bacillati</taxon>
        <taxon>Actinomycetota</taxon>
        <taxon>Actinomycetes</taxon>
        <taxon>Micrococcales</taxon>
        <taxon>Microbacteriaceae</taxon>
        <taxon>Microbacterium</taxon>
    </lineage>
</organism>
<gene>
    <name evidence="2" type="ORF">PU630_02740</name>
</gene>
<keyword evidence="3" id="KW-1185">Reference proteome</keyword>
<dbReference type="PROSITE" id="PS51257">
    <property type="entry name" value="PROKAR_LIPOPROTEIN"/>
    <property type="match status" value="1"/>
</dbReference>
<feature type="chain" id="PRO_5046290099" description="DUF4439 domain-containing protein" evidence="1">
    <location>
        <begin position="35"/>
        <end position="140"/>
    </location>
</feature>
<protein>
    <recommendedName>
        <fullName evidence="4">DUF4439 domain-containing protein</fullName>
    </recommendedName>
</protein>
<evidence type="ECO:0000313" key="2">
    <source>
        <dbReference type="EMBL" id="WEG09502.1"/>
    </source>
</evidence>
<evidence type="ECO:0000313" key="3">
    <source>
        <dbReference type="Proteomes" id="UP001214553"/>
    </source>
</evidence>
<evidence type="ECO:0008006" key="4">
    <source>
        <dbReference type="Google" id="ProtNLM"/>
    </source>
</evidence>
<keyword evidence="1" id="KW-0732">Signal</keyword>
<accession>A0ABY8C2D2</accession>
<evidence type="ECO:0000256" key="1">
    <source>
        <dbReference type="SAM" id="SignalP"/>
    </source>
</evidence>